<gene>
    <name evidence="3" type="ORF">DZC72_07430</name>
</gene>
<comment type="caution">
    <text evidence="3">The sequence shown here is derived from an EMBL/GenBank/DDBJ whole genome shotgun (WGS) entry which is preliminary data.</text>
</comment>
<proteinExistence type="predicted"/>
<protein>
    <submittedName>
        <fullName evidence="3">T9SS C-terminal target domain-containing protein</fullName>
    </submittedName>
</protein>
<accession>A0A3R8Q5T2</accession>
<keyword evidence="4" id="KW-1185">Reference proteome</keyword>
<dbReference type="EMBL" id="QUSX01000001">
    <property type="protein sequence ID" value="RRQ50375.1"/>
    <property type="molecule type" value="Genomic_DNA"/>
</dbReference>
<dbReference type="Pfam" id="PF18962">
    <property type="entry name" value="Por_Secre_tail"/>
    <property type="match status" value="1"/>
</dbReference>
<organism evidence="3 4">
    <name type="scientific">Maribacter algicola</name>
    <dbReference type="NCBI Taxonomy" id="2498892"/>
    <lineage>
        <taxon>Bacteria</taxon>
        <taxon>Pseudomonadati</taxon>
        <taxon>Bacteroidota</taxon>
        <taxon>Flavobacteriia</taxon>
        <taxon>Flavobacteriales</taxon>
        <taxon>Flavobacteriaceae</taxon>
        <taxon>Maribacter</taxon>
    </lineage>
</organism>
<evidence type="ECO:0000256" key="1">
    <source>
        <dbReference type="ARBA" id="ARBA00022729"/>
    </source>
</evidence>
<feature type="domain" description="Secretion system C-terminal sorting" evidence="2">
    <location>
        <begin position="37"/>
        <end position="106"/>
    </location>
</feature>
<evidence type="ECO:0000313" key="4">
    <source>
        <dbReference type="Proteomes" id="UP000286990"/>
    </source>
</evidence>
<dbReference type="OrthoDB" id="862563at2"/>
<name>A0A3R8Q5T2_9FLAO</name>
<dbReference type="AlphaFoldDB" id="A0A3R8Q5T2"/>
<dbReference type="Proteomes" id="UP000286990">
    <property type="component" value="Unassembled WGS sequence"/>
</dbReference>
<reference evidence="4" key="1">
    <citation type="submission" date="2018-12" db="EMBL/GenBank/DDBJ databases">
        <title>Maribacter lutimaris sp. nov., isolated from marine sediment.</title>
        <authorList>
            <person name="Kim K.K."/>
        </authorList>
    </citation>
    <scope>NUCLEOTIDE SEQUENCE [LARGE SCALE GENOMIC DNA]</scope>
    <source>
        <strain evidence="4">PoM-212</strain>
    </source>
</reference>
<evidence type="ECO:0000259" key="2">
    <source>
        <dbReference type="Pfam" id="PF18962"/>
    </source>
</evidence>
<dbReference type="NCBIfam" id="TIGR04183">
    <property type="entry name" value="Por_Secre_tail"/>
    <property type="match status" value="1"/>
</dbReference>
<dbReference type="RefSeq" id="WP_125222192.1">
    <property type="nucleotide sequence ID" value="NZ_QUSX01000001.1"/>
</dbReference>
<sequence>MKKIYFILLMGFSFTIYGQDTIDFRNLKNEEISGFKLYPNPATADMVYVTTENNETKEIRIYDVFGELVLTDRISNKTLDISRLSPGVYVIQVTENKKTINRKLVVK</sequence>
<evidence type="ECO:0000313" key="3">
    <source>
        <dbReference type="EMBL" id="RRQ50375.1"/>
    </source>
</evidence>
<keyword evidence="1" id="KW-0732">Signal</keyword>
<dbReference type="InterPro" id="IPR026444">
    <property type="entry name" value="Secre_tail"/>
</dbReference>